<evidence type="ECO:0000256" key="5">
    <source>
        <dbReference type="ARBA" id="ARBA00023002"/>
    </source>
</evidence>
<dbReference type="PANTHER" id="PTHR43161">
    <property type="entry name" value="SORBITOL DEHYDROGENASE"/>
    <property type="match status" value="1"/>
</dbReference>
<name>A0AA88Y5G8_PINIB</name>
<evidence type="ECO:0000256" key="3">
    <source>
        <dbReference type="ARBA" id="ARBA00022723"/>
    </source>
</evidence>
<dbReference type="InterPro" id="IPR011032">
    <property type="entry name" value="GroES-like_sf"/>
</dbReference>
<proteinExistence type="inferred from homology"/>
<keyword evidence="4" id="KW-0862">Zinc</keyword>
<keyword evidence="5" id="KW-0560">Oxidoreductase</keyword>
<dbReference type="InterPro" id="IPR002328">
    <property type="entry name" value="ADH_Zn_CS"/>
</dbReference>
<dbReference type="AlphaFoldDB" id="A0AA88Y5G8"/>
<dbReference type="SUPFAM" id="SSF50129">
    <property type="entry name" value="GroES-like"/>
    <property type="match status" value="1"/>
</dbReference>
<evidence type="ECO:0000256" key="7">
    <source>
        <dbReference type="ARBA" id="ARBA00032485"/>
    </source>
</evidence>
<evidence type="ECO:0000313" key="9">
    <source>
        <dbReference type="EMBL" id="KAK3098241.1"/>
    </source>
</evidence>
<sequence>MAIHLRRKHNITSDQPQNCKPFTATLSSTEYSKIPEPGNKEVLVAVQKVGICGTDVEIWSKGEINDEPINHTVPGHECSGIVQKIGKEVTGIKIGDRVAIYPIIRCGACNLCRKGDIICCNDFKCLSLTNYQYGGMMRYLVHPADLVFRMPDNVSFEEATFVEPLSVVLRACMKAKIGKGDNVLITGAGRYRDRFGFL</sequence>
<keyword evidence="3" id="KW-0479">Metal-binding</keyword>
<gene>
    <name evidence="9" type="ORF">FSP39_017536</name>
</gene>
<reference evidence="9" key="1">
    <citation type="submission" date="2019-08" db="EMBL/GenBank/DDBJ databases">
        <title>The improved chromosome-level genome for the pearl oyster Pinctada fucata martensii using PacBio sequencing and Hi-C.</title>
        <authorList>
            <person name="Zheng Z."/>
        </authorList>
    </citation>
    <scope>NUCLEOTIDE SEQUENCE</scope>
    <source>
        <strain evidence="9">ZZ-2019</strain>
        <tissue evidence="9">Adductor muscle</tissue>
    </source>
</reference>
<comment type="caution">
    <text evidence="9">The sequence shown here is derived from an EMBL/GenBank/DDBJ whole genome shotgun (WGS) entry which is preliminary data.</text>
</comment>
<dbReference type="InterPro" id="IPR013154">
    <property type="entry name" value="ADH-like_N"/>
</dbReference>
<organism evidence="9 10">
    <name type="scientific">Pinctada imbricata</name>
    <name type="common">Atlantic pearl-oyster</name>
    <name type="synonym">Pinctada martensii</name>
    <dbReference type="NCBI Taxonomy" id="66713"/>
    <lineage>
        <taxon>Eukaryota</taxon>
        <taxon>Metazoa</taxon>
        <taxon>Spiralia</taxon>
        <taxon>Lophotrochozoa</taxon>
        <taxon>Mollusca</taxon>
        <taxon>Bivalvia</taxon>
        <taxon>Autobranchia</taxon>
        <taxon>Pteriomorphia</taxon>
        <taxon>Pterioida</taxon>
        <taxon>Pterioidea</taxon>
        <taxon>Pteriidae</taxon>
        <taxon>Pinctada</taxon>
    </lineage>
</organism>
<comment type="cofactor">
    <cofactor evidence="1">
        <name>Zn(2+)</name>
        <dbReference type="ChEBI" id="CHEBI:29105"/>
    </cofactor>
</comment>
<evidence type="ECO:0000313" key="10">
    <source>
        <dbReference type="Proteomes" id="UP001186944"/>
    </source>
</evidence>
<evidence type="ECO:0000256" key="6">
    <source>
        <dbReference type="ARBA" id="ARBA00026132"/>
    </source>
</evidence>
<dbReference type="Gene3D" id="3.90.180.10">
    <property type="entry name" value="Medium-chain alcohol dehydrogenases, catalytic domain"/>
    <property type="match status" value="1"/>
</dbReference>
<dbReference type="GO" id="GO:0016491">
    <property type="term" value="F:oxidoreductase activity"/>
    <property type="evidence" value="ECO:0007669"/>
    <property type="project" value="UniProtKB-KW"/>
</dbReference>
<evidence type="ECO:0000256" key="2">
    <source>
        <dbReference type="ARBA" id="ARBA00008072"/>
    </source>
</evidence>
<dbReference type="Proteomes" id="UP001186944">
    <property type="component" value="Unassembled WGS sequence"/>
</dbReference>
<dbReference type="GO" id="GO:0008270">
    <property type="term" value="F:zinc ion binding"/>
    <property type="evidence" value="ECO:0007669"/>
    <property type="project" value="InterPro"/>
</dbReference>
<evidence type="ECO:0000256" key="4">
    <source>
        <dbReference type="ARBA" id="ARBA00022833"/>
    </source>
</evidence>
<comment type="similarity">
    <text evidence="2">Belongs to the zinc-containing alcohol dehydrogenase family.</text>
</comment>
<dbReference type="PROSITE" id="PS00059">
    <property type="entry name" value="ADH_ZINC"/>
    <property type="match status" value="1"/>
</dbReference>
<evidence type="ECO:0000259" key="8">
    <source>
        <dbReference type="Pfam" id="PF08240"/>
    </source>
</evidence>
<dbReference type="PANTHER" id="PTHR43161:SF9">
    <property type="entry name" value="SORBITOL DEHYDROGENASE"/>
    <property type="match status" value="1"/>
</dbReference>
<accession>A0AA88Y5G8</accession>
<protein>
    <recommendedName>
        <fullName evidence="6">Sorbitol dehydrogenase</fullName>
    </recommendedName>
    <alternativeName>
        <fullName evidence="7">Polyol dehydrogenase</fullName>
    </alternativeName>
</protein>
<dbReference type="Gene3D" id="3.40.50.720">
    <property type="entry name" value="NAD(P)-binding Rossmann-like Domain"/>
    <property type="match status" value="1"/>
</dbReference>
<dbReference type="EMBL" id="VSWD01000007">
    <property type="protein sequence ID" value="KAK3098241.1"/>
    <property type="molecule type" value="Genomic_DNA"/>
</dbReference>
<feature type="domain" description="Alcohol dehydrogenase-like N-terminal" evidence="8">
    <location>
        <begin position="39"/>
        <end position="152"/>
    </location>
</feature>
<keyword evidence="10" id="KW-1185">Reference proteome</keyword>
<dbReference type="Pfam" id="PF08240">
    <property type="entry name" value="ADH_N"/>
    <property type="match status" value="1"/>
</dbReference>
<evidence type="ECO:0000256" key="1">
    <source>
        <dbReference type="ARBA" id="ARBA00001947"/>
    </source>
</evidence>